<reference evidence="9 11" key="3">
    <citation type="submission" date="2018-06" db="EMBL/GenBank/DDBJ databases">
        <authorList>
            <consortium name="Pathogen Informatics"/>
            <person name="Doyle S."/>
        </authorList>
    </citation>
    <scope>NUCLEOTIDE SEQUENCE [LARGE SCALE GENOMIC DNA]</scope>
    <source>
        <strain evidence="9 11">NCTC13834</strain>
    </source>
</reference>
<dbReference type="InterPro" id="IPR023753">
    <property type="entry name" value="FAD/NAD-binding_dom"/>
</dbReference>
<evidence type="ECO:0000256" key="5">
    <source>
        <dbReference type="ARBA" id="ARBA00022946"/>
    </source>
</evidence>
<dbReference type="PANTHER" id="PTHR10632:SF2">
    <property type="entry name" value="SULFIDE:QUINONE OXIDOREDUCTASE, MITOCHONDRIAL"/>
    <property type="match status" value="1"/>
</dbReference>
<evidence type="ECO:0000313" key="10">
    <source>
        <dbReference type="Proteomes" id="UP000240400"/>
    </source>
</evidence>
<evidence type="ECO:0000256" key="4">
    <source>
        <dbReference type="ARBA" id="ARBA00022827"/>
    </source>
</evidence>
<dbReference type="Proteomes" id="UP000240400">
    <property type="component" value="Unassembled WGS sequence"/>
</dbReference>
<evidence type="ECO:0000313" key="11">
    <source>
        <dbReference type="Proteomes" id="UP000254412"/>
    </source>
</evidence>
<keyword evidence="4" id="KW-0274">FAD</keyword>
<dbReference type="AlphaFoldDB" id="A0A2T4S9D3"/>
<evidence type="ECO:0000256" key="2">
    <source>
        <dbReference type="ARBA" id="ARBA00022630"/>
    </source>
</evidence>
<dbReference type="Pfam" id="PF07992">
    <property type="entry name" value="Pyr_redox_2"/>
    <property type="match status" value="1"/>
</dbReference>
<protein>
    <submittedName>
        <fullName evidence="9">FAD-dependent pyridine nucleotide-disulfide oxidoreductase</fullName>
        <ecNumber evidence="9">1.8.2.3</ecNumber>
    </submittedName>
    <submittedName>
        <fullName evidence="8">NAD(P)/FAD-dependent oxidoreductase</fullName>
    </submittedName>
</protein>
<dbReference type="EMBL" id="UHDS01000001">
    <property type="protein sequence ID" value="SUM56273.1"/>
    <property type="molecule type" value="Genomic_DNA"/>
</dbReference>
<dbReference type="OrthoDB" id="9805710at2"/>
<dbReference type="SUPFAM" id="SSF51905">
    <property type="entry name" value="FAD/NAD(P)-binding domain"/>
    <property type="match status" value="2"/>
</dbReference>
<name>A0A2T4S9D3_9STAP</name>
<keyword evidence="3" id="KW-0874">Quinone</keyword>
<dbReference type="Proteomes" id="UP000254412">
    <property type="component" value="Unassembled WGS sequence"/>
</dbReference>
<dbReference type="GO" id="GO:0048038">
    <property type="term" value="F:quinone binding"/>
    <property type="evidence" value="ECO:0007669"/>
    <property type="project" value="UniProtKB-KW"/>
</dbReference>
<dbReference type="Gene3D" id="3.50.50.60">
    <property type="entry name" value="FAD/NAD(P)-binding domain"/>
    <property type="match status" value="2"/>
</dbReference>
<comment type="cofactor">
    <cofactor evidence="1">
        <name>FAD</name>
        <dbReference type="ChEBI" id="CHEBI:57692"/>
    </cofactor>
</comment>
<evidence type="ECO:0000313" key="9">
    <source>
        <dbReference type="EMBL" id="SUM56273.1"/>
    </source>
</evidence>
<keyword evidence="5" id="KW-0809">Transit peptide</keyword>
<evidence type="ECO:0000256" key="6">
    <source>
        <dbReference type="ARBA" id="ARBA00023002"/>
    </source>
</evidence>
<feature type="domain" description="FAD/NAD(P)-binding" evidence="7">
    <location>
        <begin position="5"/>
        <end position="127"/>
    </location>
</feature>
<dbReference type="GO" id="GO:0070224">
    <property type="term" value="F:sulfide:quinone oxidoreductase activity"/>
    <property type="evidence" value="ECO:0007669"/>
    <property type="project" value="TreeGrafter"/>
</dbReference>
<proteinExistence type="predicted"/>
<dbReference type="PANTHER" id="PTHR10632">
    <property type="entry name" value="SULFIDE:QUINONE OXIDOREDUCTASE"/>
    <property type="match status" value="1"/>
</dbReference>
<sequence>MIKHYQVAIVGGGTAGITVASRLLKQNQHLKGNIAIIDPAKNHYYQPLWTLVGGGVSKLKNSRKSMKHVIPKGTQWINQAVLSFKPENNNITLGDNTTINYDYLIVAPGLQINWSSIKGLQENIGKNGVCSNYSPEYVTETWRQISNFKGGNAIFTHPNTPIKCGGAPMKIMYLAEDYFRKHNIRSKANVIYETPKTALFDVEKYSKELEKIAEERDIIVNYNYNLIEIDGEKKMAKFEHIKNGDVKTLDYEMLHVTPPMGPLDVIKKSALADNDGWVDVDPSTLQHRQYSNVFGLGDASNAPTSKTGAAIRKQAPVVTLNLLQVMNNEMLTHHYNGYTSCPIVTGYNKLILAEFDYNKKPQETLPFNQAKERRSMYIFKKDLLPRMYWYGMLKGFM</sequence>
<gene>
    <name evidence="9" type="primary">fccB</name>
    <name evidence="8" type="ORF">BUZ61_09385</name>
    <name evidence="9" type="ORF">NCTC13834_02681</name>
</gene>
<dbReference type="InterPro" id="IPR036188">
    <property type="entry name" value="FAD/NAD-bd_sf"/>
</dbReference>
<dbReference type="EMBL" id="PZHR01000049">
    <property type="protein sequence ID" value="PTK58439.1"/>
    <property type="molecule type" value="Genomic_DNA"/>
</dbReference>
<evidence type="ECO:0000256" key="3">
    <source>
        <dbReference type="ARBA" id="ARBA00022719"/>
    </source>
</evidence>
<reference evidence="8" key="2">
    <citation type="submission" date="2018-03" db="EMBL/GenBank/DDBJ databases">
        <authorList>
            <person name="Keele B.F."/>
        </authorList>
    </citation>
    <scope>NUCLEOTIDE SEQUENCE</scope>
    <source>
        <strain evidence="8">SNUC 4337</strain>
    </source>
</reference>
<dbReference type="EC" id="1.8.2.3" evidence="9"/>
<keyword evidence="2" id="KW-0285">Flavoprotein</keyword>
<evidence type="ECO:0000256" key="1">
    <source>
        <dbReference type="ARBA" id="ARBA00001974"/>
    </source>
</evidence>
<evidence type="ECO:0000259" key="7">
    <source>
        <dbReference type="Pfam" id="PF07992"/>
    </source>
</evidence>
<keyword evidence="6 9" id="KW-0560">Oxidoreductase</keyword>
<dbReference type="GO" id="GO:0070221">
    <property type="term" value="P:sulfide oxidation, using sulfide:quinone oxidoreductase"/>
    <property type="evidence" value="ECO:0007669"/>
    <property type="project" value="TreeGrafter"/>
</dbReference>
<dbReference type="InterPro" id="IPR015904">
    <property type="entry name" value="Sulphide_quinone_reductase"/>
</dbReference>
<evidence type="ECO:0000313" key="8">
    <source>
        <dbReference type="EMBL" id="PTK58439.1"/>
    </source>
</evidence>
<organism evidence="8 10">
    <name type="scientific">Staphylococcus nepalensis</name>
    <dbReference type="NCBI Taxonomy" id="214473"/>
    <lineage>
        <taxon>Bacteria</taxon>
        <taxon>Bacillati</taxon>
        <taxon>Bacillota</taxon>
        <taxon>Bacilli</taxon>
        <taxon>Bacillales</taxon>
        <taxon>Staphylococcaceae</taxon>
        <taxon>Staphylococcus</taxon>
    </lineage>
</organism>
<accession>A0A2T4S9D3</accession>
<dbReference type="FunFam" id="3.50.50.60:FF:000034">
    <property type="entry name" value="sulfide:quinone oxidoreductase, mitochondrial"/>
    <property type="match status" value="1"/>
</dbReference>
<dbReference type="GO" id="GO:0071949">
    <property type="term" value="F:FAD binding"/>
    <property type="evidence" value="ECO:0007669"/>
    <property type="project" value="TreeGrafter"/>
</dbReference>
<reference evidence="8 10" key="1">
    <citation type="journal article" date="2016" name="Front. Microbiol.">
        <title>Comprehensive Phylogenetic Analysis of Bovine Non-aureus Staphylococci Species Based on Whole-Genome Sequencing.</title>
        <authorList>
            <person name="Naushad S."/>
            <person name="Barkema H.W."/>
            <person name="Luby C."/>
            <person name="Condas L.A."/>
            <person name="Nobrega D.B."/>
            <person name="Carson D.A."/>
            <person name="De Buck J."/>
        </authorList>
    </citation>
    <scope>NUCLEOTIDE SEQUENCE [LARGE SCALE GENOMIC DNA]</scope>
    <source>
        <strain evidence="8 10">SNUC 4337</strain>
    </source>
</reference>
<dbReference type="RefSeq" id="WP_103372685.1">
    <property type="nucleotide sequence ID" value="NZ_BMCF01000003.1"/>
</dbReference>
<dbReference type="GO" id="GO:0070225">
    <property type="term" value="F:sulfide dehydrogenase activity"/>
    <property type="evidence" value="ECO:0007669"/>
    <property type="project" value="UniProtKB-EC"/>
</dbReference>